<dbReference type="AlphaFoldDB" id="A0A7J9SHD7"/>
<feature type="transmembrane region" description="Helical" evidence="9">
    <location>
        <begin position="224"/>
        <end position="252"/>
    </location>
</feature>
<feature type="transmembrane region" description="Helical" evidence="9">
    <location>
        <begin position="137"/>
        <end position="162"/>
    </location>
</feature>
<evidence type="ECO:0000256" key="9">
    <source>
        <dbReference type="SAM" id="Phobius"/>
    </source>
</evidence>
<comment type="caution">
    <text evidence="10">The sequence shown here is derived from an EMBL/GenBank/DDBJ whole genome shotgun (WGS) entry which is preliminary data.</text>
</comment>
<sequence length="287" mass="29180">MVSVSTLAAITVDGLAFGASLALLGVGITLVYGLGEVLNLAIGAFAVIAAISASLLVDGGVALPVAALAGLGLVGVFGLVVDRTLLSLVYRSEGEERILLGIFTTLGLAVLLEGVLVNFVSSRYSLPLDVPPVNVGAALVTGTSVVSIAVASVVLLVLFAFLNRTFLGKATRTIFQDERGAQLVGIDPRKIRTLVFVLSAVVAGLAGLLVAARSNVGVGNAFQFTTFALIVSIVGGVRSLVGAVIAGALLGLVNTFASFFVGSYVATVILFGAAIVFLLFRPEVMSS</sequence>
<dbReference type="Pfam" id="PF02653">
    <property type="entry name" value="BPD_transp_2"/>
    <property type="match status" value="1"/>
</dbReference>
<dbReference type="GO" id="GO:0022857">
    <property type="term" value="F:transmembrane transporter activity"/>
    <property type="evidence" value="ECO:0007669"/>
    <property type="project" value="InterPro"/>
</dbReference>
<evidence type="ECO:0000256" key="6">
    <source>
        <dbReference type="ARBA" id="ARBA00022989"/>
    </source>
</evidence>
<feature type="transmembrane region" description="Helical" evidence="9">
    <location>
        <begin position="193"/>
        <end position="212"/>
    </location>
</feature>
<dbReference type="RefSeq" id="WP_185192758.1">
    <property type="nucleotide sequence ID" value="NZ_JACKXD010000003.1"/>
</dbReference>
<feature type="transmembrane region" description="Helical" evidence="9">
    <location>
        <begin position="37"/>
        <end position="57"/>
    </location>
</feature>
<evidence type="ECO:0000256" key="2">
    <source>
        <dbReference type="ARBA" id="ARBA00022448"/>
    </source>
</evidence>
<dbReference type="InterPro" id="IPR001851">
    <property type="entry name" value="ABC_transp_permease"/>
</dbReference>
<feature type="transmembrane region" description="Helical" evidence="9">
    <location>
        <begin position="259"/>
        <end position="280"/>
    </location>
</feature>
<evidence type="ECO:0000313" key="10">
    <source>
        <dbReference type="EMBL" id="MBB6646375.1"/>
    </source>
</evidence>
<feature type="transmembrane region" description="Helical" evidence="9">
    <location>
        <begin position="6"/>
        <end position="30"/>
    </location>
</feature>
<keyword evidence="7 9" id="KW-0472">Membrane</keyword>
<gene>
    <name evidence="10" type="ORF">H5V44_08750</name>
</gene>
<keyword evidence="2" id="KW-0813">Transport</keyword>
<dbReference type="PANTHER" id="PTHR11795:SF445">
    <property type="entry name" value="AMINO ACID ABC TRANSPORTER PERMEASE PROTEIN"/>
    <property type="match status" value="1"/>
</dbReference>
<dbReference type="CDD" id="cd06582">
    <property type="entry name" value="TM_PBP1_LivH_like"/>
    <property type="match status" value="1"/>
</dbReference>
<protein>
    <submittedName>
        <fullName evidence="10">Branched-chain amino acid ABC transporter permease</fullName>
    </submittedName>
</protein>
<keyword evidence="3" id="KW-1003">Cell membrane</keyword>
<accession>A0A7J9SHD7</accession>
<dbReference type="GO" id="GO:0005886">
    <property type="term" value="C:plasma membrane"/>
    <property type="evidence" value="ECO:0007669"/>
    <property type="project" value="UniProtKB-SubCell"/>
</dbReference>
<evidence type="ECO:0000256" key="8">
    <source>
        <dbReference type="ARBA" id="ARBA00037998"/>
    </source>
</evidence>
<evidence type="ECO:0000256" key="7">
    <source>
        <dbReference type="ARBA" id="ARBA00023136"/>
    </source>
</evidence>
<keyword evidence="6 9" id="KW-1133">Transmembrane helix</keyword>
<dbReference type="InterPro" id="IPR052157">
    <property type="entry name" value="BCAA_transport_permease"/>
</dbReference>
<feature type="transmembrane region" description="Helical" evidence="9">
    <location>
        <begin position="98"/>
        <end position="117"/>
    </location>
</feature>
<comment type="similarity">
    <text evidence="8">Belongs to the binding-protein-dependent transport system permease family. LivHM subfamily.</text>
</comment>
<proteinExistence type="inferred from homology"/>
<reference evidence="10 11" key="1">
    <citation type="submission" date="2020-08" db="EMBL/GenBank/DDBJ databases">
        <authorList>
            <person name="Seo M.-J."/>
        </authorList>
    </citation>
    <scope>NUCLEOTIDE SEQUENCE [LARGE SCALE GENOMIC DNA]</scope>
    <source>
        <strain evidence="10 11">MBLA0160</strain>
    </source>
</reference>
<keyword evidence="5" id="KW-0029">Amino-acid transport</keyword>
<dbReference type="GO" id="GO:0006865">
    <property type="term" value="P:amino acid transport"/>
    <property type="evidence" value="ECO:0007669"/>
    <property type="project" value="UniProtKB-KW"/>
</dbReference>
<keyword evidence="4 9" id="KW-0812">Transmembrane</keyword>
<dbReference type="Proteomes" id="UP000546257">
    <property type="component" value="Unassembled WGS sequence"/>
</dbReference>
<evidence type="ECO:0000256" key="4">
    <source>
        <dbReference type="ARBA" id="ARBA00022692"/>
    </source>
</evidence>
<evidence type="ECO:0000256" key="1">
    <source>
        <dbReference type="ARBA" id="ARBA00004651"/>
    </source>
</evidence>
<evidence type="ECO:0000313" key="11">
    <source>
        <dbReference type="Proteomes" id="UP000546257"/>
    </source>
</evidence>
<dbReference type="EMBL" id="JACKXD010000003">
    <property type="protein sequence ID" value="MBB6646375.1"/>
    <property type="molecule type" value="Genomic_DNA"/>
</dbReference>
<dbReference type="PANTHER" id="PTHR11795">
    <property type="entry name" value="BRANCHED-CHAIN AMINO ACID TRANSPORT SYSTEM PERMEASE PROTEIN LIVH"/>
    <property type="match status" value="1"/>
</dbReference>
<name>A0A7J9SHD7_9EURY</name>
<organism evidence="10 11">
    <name type="scientific">Halobellus ruber</name>
    <dbReference type="NCBI Taxonomy" id="2761102"/>
    <lineage>
        <taxon>Archaea</taxon>
        <taxon>Methanobacteriati</taxon>
        <taxon>Methanobacteriota</taxon>
        <taxon>Stenosarchaea group</taxon>
        <taxon>Halobacteria</taxon>
        <taxon>Halobacteriales</taxon>
        <taxon>Haloferacaceae</taxon>
        <taxon>Halobellus</taxon>
    </lineage>
</organism>
<keyword evidence="11" id="KW-1185">Reference proteome</keyword>
<feature type="transmembrane region" description="Helical" evidence="9">
    <location>
        <begin position="63"/>
        <end position="86"/>
    </location>
</feature>
<comment type="subcellular location">
    <subcellularLocation>
        <location evidence="1">Cell membrane</location>
        <topology evidence="1">Multi-pass membrane protein</topology>
    </subcellularLocation>
</comment>
<evidence type="ECO:0000256" key="5">
    <source>
        <dbReference type="ARBA" id="ARBA00022970"/>
    </source>
</evidence>
<evidence type="ECO:0000256" key="3">
    <source>
        <dbReference type="ARBA" id="ARBA00022475"/>
    </source>
</evidence>